<feature type="domain" description="Fibrinogen C-terminal" evidence="7">
    <location>
        <begin position="188"/>
        <end position="362"/>
    </location>
</feature>
<feature type="region of interest" description="Disordered" evidence="5">
    <location>
        <begin position="131"/>
        <end position="196"/>
    </location>
</feature>
<dbReference type="AlphaFoldDB" id="A0A914UZ53"/>
<keyword evidence="3" id="KW-1015">Disulfide bond</keyword>
<dbReference type="InterPro" id="IPR002181">
    <property type="entry name" value="Fibrinogen_a/b/g_C_dom"/>
</dbReference>
<accession>A0A914UZ53</accession>
<evidence type="ECO:0000259" key="7">
    <source>
        <dbReference type="PROSITE" id="PS51406"/>
    </source>
</evidence>
<evidence type="ECO:0000256" key="1">
    <source>
        <dbReference type="ARBA" id="ARBA00004613"/>
    </source>
</evidence>
<keyword evidence="2" id="KW-0964">Secreted</keyword>
<evidence type="ECO:0000256" key="5">
    <source>
        <dbReference type="SAM" id="MobiDB-lite"/>
    </source>
</evidence>
<dbReference type="PROSITE" id="PS51406">
    <property type="entry name" value="FIBRINOGEN_C_2"/>
    <property type="match status" value="1"/>
</dbReference>
<keyword evidence="6" id="KW-0732">Signal</keyword>
<name>A0A914UZ53_9BILA</name>
<dbReference type="InterPro" id="IPR037579">
    <property type="entry name" value="FIB_ANG-like"/>
</dbReference>
<dbReference type="PANTHER" id="PTHR47221">
    <property type="entry name" value="FIBRINOGEN ALPHA CHAIN"/>
    <property type="match status" value="1"/>
</dbReference>
<dbReference type="SMART" id="SM00186">
    <property type="entry name" value="FBG"/>
    <property type="match status" value="1"/>
</dbReference>
<organism evidence="8 9">
    <name type="scientific">Plectus sambesii</name>
    <dbReference type="NCBI Taxonomy" id="2011161"/>
    <lineage>
        <taxon>Eukaryota</taxon>
        <taxon>Metazoa</taxon>
        <taxon>Ecdysozoa</taxon>
        <taxon>Nematoda</taxon>
        <taxon>Chromadorea</taxon>
        <taxon>Plectida</taxon>
        <taxon>Plectina</taxon>
        <taxon>Plectoidea</taxon>
        <taxon>Plectidae</taxon>
        <taxon>Plectus</taxon>
    </lineage>
</organism>
<protein>
    <submittedName>
        <fullName evidence="9">Fibrinogen C-terminal domain-containing protein</fullName>
    </submittedName>
</protein>
<dbReference type="GO" id="GO:0005201">
    <property type="term" value="F:extracellular matrix structural constituent"/>
    <property type="evidence" value="ECO:0007669"/>
    <property type="project" value="TreeGrafter"/>
</dbReference>
<evidence type="ECO:0000313" key="8">
    <source>
        <dbReference type="Proteomes" id="UP000887566"/>
    </source>
</evidence>
<dbReference type="GO" id="GO:0034116">
    <property type="term" value="P:positive regulation of heterotypic cell-cell adhesion"/>
    <property type="evidence" value="ECO:0007669"/>
    <property type="project" value="TreeGrafter"/>
</dbReference>
<evidence type="ECO:0000256" key="2">
    <source>
        <dbReference type="ARBA" id="ARBA00022525"/>
    </source>
</evidence>
<keyword evidence="8" id="KW-1185">Reference proteome</keyword>
<proteinExistence type="predicted"/>
<reference evidence="9" key="1">
    <citation type="submission" date="2022-11" db="UniProtKB">
        <authorList>
            <consortium name="WormBaseParasite"/>
        </authorList>
    </citation>
    <scope>IDENTIFICATION</scope>
</reference>
<evidence type="ECO:0000256" key="4">
    <source>
        <dbReference type="ARBA" id="ARBA00023180"/>
    </source>
</evidence>
<dbReference type="NCBIfam" id="NF040941">
    <property type="entry name" value="GGGWT_bact"/>
    <property type="match status" value="1"/>
</dbReference>
<dbReference type="GO" id="GO:0005577">
    <property type="term" value="C:fibrinogen complex"/>
    <property type="evidence" value="ECO:0007669"/>
    <property type="project" value="TreeGrafter"/>
</dbReference>
<evidence type="ECO:0000256" key="3">
    <source>
        <dbReference type="ARBA" id="ARBA00023157"/>
    </source>
</evidence>
<dbReference type="Gene3D" id="3.90.215.10">
    <property type="entry name" value="Gamma Fibrinogen, chain A, domain 1"/>
    <property type="match status" value="1"/>
</dbReference>
<evidence type="ECO:0000256" key="6">
    <source>
        <dbReference type="SAM" id="SignalP"/>
    </source>
</evidence>
<dbReference type="InterPro" id="IPR014716">
    <property type="entry name" value="Fibrinogen_a/b/g_C_1"/>
</dbReference>
<dbReference type="Pfam" id="PF00147">
    <property type="entry name" value="Fibrinogen_C"/>
    <property type="match status" value="1"/>
</dbReference>
<dbReference type="GO" id="GO:0030674">
    <property type="term" value="F:protein-macromolecule adaptor activity"/>
    <property type="evidence" value="ECO:0007669"/>
    <property type="project" value="TreeGrafter"/>
</dbReference>
<feature type="signal peptide" evidence="6">
    <location>
        <begin position="1"/>
        <end position="18"/>
    </location>
</feature>
<dbReference type="Gene3D" id="4.10.530.10">
    <property type="entry name" value="Gamma-fibrinogen Carboxyl Terminal Fragment, domain 2"/>
    <property type="match status" value="1"/>
</dbReference>
<dbReference type="PANTHER" id="PTHR47221:SF5">
    <property type="entry name" value="FIBRINOGEN C-TERMINAL DOMAIN-CONTAINING PROTEIN"/>
    <property type="match status" value="1"/>
</dbReference>
<dbReference type="Proteomes" id="UP000887566">
    <property type="component" value="Unplaced"/>
</dbReference>
<feature type="compositionally biased region" description="Low complexity" evidence="5">
    <location>
        <begin position="153"/>
        <end position="190"/>
    </location>
</feature>
<dbReference type="WBParaSite" id="PSAMB.scaffold1382size32328.g12696.t1">
    <property type="protein sequence ID" value="PSAMB.scaffold1382size32328.g12696.t1"/>
    <property type="gene ID" value="PSAMB.scaffold1382size32328.g12696"/>
</dbReference>
<feature type="compositionally biased region" description="Basic and acidic residues" evidence="5">
    <location>
        <begin position="133"/>
        <end position="143"/>
    </location>
</feature>
<evidence type="ECO:0000313" key="9">
    <source>
        <dbReference type="WBParaSite" id="PSAMB.scaffold1382size32328.g12696.t1"/>
    </source>
</evidence>
<keyword evidence="4" id="KW-0325">Glycoprotein</keyword>
<feature type="chain" id="PRO_5037595758" evidence="6">
    <location>
        <begin position="19"/>
        <end position="362"/>
    </location>
</feature>
<dbReference type="SUPFAM" id="SSF56496">
    <property type="entry name" value="Fibrinogen C-terminal domain-like"/>
    <property type="match status" value="1"/>
</dbReference>
<comment type="subcellular location">
    <subcellularLocation>
        <location evidence="1">Secreted</location>
    </subcellularLocation>
</comment>
<dbReference type="InterPro" id="IPR036056">
    <property type="entry name" value="Fibrinogen-like_C"/>
</dbReference>
<sequence>MLTKSALFIATCLTCVACYSVGESYFKDLASKSGNICSDGGCTCNEGETCCKDNSEYYCCPGANATCCGNGNCCSSNQTTCSTCGGVAGVYECCAAEETVCCDKECCKPGHCVFGYCIFGKKSKPSFLKTRQLKPEGPSEKCIEITTPNPEQTTSTASTATTSTLGRTTVSTAMPPKTTATAAQRSTTTAGEQHKDCAGWRKAGSKTNGIYTIITTSGPLQVYCDMMTEGGGWIVIQRRKDGTVDFTRNWADYSSGFGNLNGEFWLGNSHISDISLADVQTMRIELTNCQYNTYYEVYAHFSLTNEQSNFTLNLSGSPMGTAGDSLTSSCPGQYCQNGMAFTTFDRDNDNFPIGNCAVYQTG</sequence>